<sequence length="140" mass="15938">MEILDIVDEEGAPTGETVERKKAHTLGIRHRTSHVWIARIKDGRLQVLLQKRSDQKDSYPGCYDISSAGHIPAGVDFIPSALRELKEELGVDAAPEQLHLCGQRRFSYKGVFHGQDFWDNQVSNVYLLWMDRDEASFSLQ</sequence>
<reference evidence="2" key="1">
    <citation type="submission" date="2020-10" db="EMBL/GenBank/DDBJ databases">
        <authorList>
            <person name="Gilroy R."/>
        </authorList>
    </citation>
    <scope>NUCLEOTIDE SEQUENCE</scope>
    <source>
        <strain evidence="2">ChiBcec7-5410</strain>
    </source>
</reference>
<accession>A0A9D1KRE6</accession>
<dbReference type="PANTHER" id="PTHR10885">
    <property type="entry name" value="ISOPENTENYL-DIPHOSPHATE DELTA-ISOMERASE"/>
    <property type="match status" value="1"/>
</dbReference>
<dbReference type="Pfam" id="PF00293">
    <property type="entry name" value="NUDIX"/>
    <property type="match status" value="1"/>
</dbReference>
<dbReference type="GO" id="GO:0009240">
    <property type="term" value="P:isopentenyl diphosphate biosynthetic process"/>
    <property type="evidence" value="ECO:0007669"/>
    <property type="project" value="TreeGrafter"/>
</dbReference>
<evidence type="ECO:0000313" key="2">
    <source>
        <dbReference type="EMBL" id="HIT94015.1"/>
    </source>
</evidence>
<organism evidence="2 3">
    <name type="scientific">Candidatus Faecivivens stercoripullorum</name>
    <dbReference type="NCBI Taxonomy" id="2840805"/>
    <lineage>
        <taxon>Bacteria</taxon>
        <taxon>Bacillati</taxon>
        <taxon>Bacillota</taxon>
        <taxon>Clostridia</taxon>
        <taxon>Eubacteriales</taxon>
        <taxon>Oscillospiraceae</taxon>
        <taxon>Oscillospiraceae incertae sedis</taxon>
        <taxon>Candidatus Faecivivens</taxon>
    </lineage>
</organism>
<protein>
    <submittedName>
        <fullName evidence="2">NUDIX domain-containing protein</fullName>
    </submittedName>
</protein>
<dbReference type="InterPro" id="IPR015797">
    <property type="entry name" value="NUDIX_hydrolase-like_dom_sf"/>
</dbReference>
<comment type="caution">
    <text evidence="2">The sequence shown here is derived from an EMBL/GenBank/DDBJ whole genome shotgun (WGS) entry which is preliminary data.</text>
</comment>
<feature type="domain" description="Nudix hydrolase" evidence="1">
    <location>
        <begin position="28"/>
        <end position="140"/>
    </location>
</feature>
<reference evidence="2" key="2">
    <citation type="journal article" date="2021" name="PeerJ">
        <title>Extensive microbial diversity within the chicken gut microbiome revealed by metagenomics and culture.</title>
        <authorList>
            <person name="Gilroy R."/>
            <person name="Ravi A."/>
            <person name="Getino M."/>
            <person name="Pursley I."/>
            <person name="Horton D.L."/>
            <person name="Alikhan N.F."/>
            <person name="Baker D."/>
            <person name="Gharbi K."/>
            <person name="Hall N."/>
            <person name="Watson M."/>
            <person name="Adriaenssens E.M."/>
            <person name="Foster-Nyarko E."/>
            <person name="Jarju S."/>
            <person name="Secka A."/>
            <person name="Antonio M."/>
            <person name="Oren A."/>
            <person name="Chaudhuri R.R."/>
            <person name="La Ragione R."/>
            <person name="Hildebrand F."/>
            <person name="Pallen M.J."/>
        </authorList>
    </citation>
    <scope>NUCLEOTIDE SEQUENCE</scope>
    <source>
        <strain evidence="2">ChiBcec7-5410</strain>
    </source>
</reference>
<dbReference type="SUPFAM" id="SSF55811">
    <property type="entry name" value="Nudix"/>
    <property type="match status" value="1"/>
</dbReference>
<dbReference type="EMBL" id="DVLW01000067">
    <property type="protein sequence ID" value="HIT94015.1"/>
    <property type="molecule type" value="Genomic_DNA"/>
</dbReference>
<proteinExistence type="predicted"/>
<dbReference type="GO" id="GO:0004452">
    <property type="term" value="F:isopentenyl-diphosphate delta-isomerase activity"/>
    <property type="evidence" value="ECO:0007669"/>
    <property type="project" value="TreeGrafter"/>
</dbReference>
<name>A0A9D1KRE6_9FIRM</name>
<gene>
    <name evidence="2" type="ORF">IAC43_02400</name>
</gene>
<evidence type="ECO:0000313" key="3">
    <source>
        <dbReference type="Proteomes" id="UP000824160"/>
    </source>
</evidence>
<evidence type="ECO:0000259" key="1">
    <source>
        <dbReference type="PROSITE" id="PS51462"/>
    </source>
</evidence>
<dbReference type="AlphaFoldDB" id="A0A9D1KRE6"/>
<feature type="non-terminal residue" evidence="2">
    <location>
        <position position="140"/>
    </location>
</feature>
<dbReference type="InterPro" id="IPR000086">
    <property type="entry name" value="NUDIX_hydrolase_dom"/>
</dbReference>
<dbReference type="PANTHER" id="PTHR10885:SF20">
    <property type="entry name" value="NUDIX HYDROLASE DOMAIN-CONTAINING PROTEIN"/>
    <property type="match status" value="1"/>
</dbReference>
<dbReference type="GO" id="GO:0005737">
    <property type="term" value="C:cytoplasm"/>
    <property type="evidence" value="ECO:0007669"/>
    <property type="project" value="TreeGrafter"/>
</dbReference>
<dbReference type="Gene3D" id="3.90.79.10">
    <property type="entry name" value="Nucleoside Triphosphate Pyrophosphohydrolase"/>
    <property type="match status" value="1"/>
</dbReference>
<dbReference type="Proteomes" id="UP000824160">
    <property type="component" value="Unassembled WGS sequence"/>
</dbReference>
<dbReference type="PROSITE" id="PS51462">
    <property type="entry name" value="NUDIX"/>
    <property type="match status" value="1"/>
</dbReference>
<dbReference type="CDD" id="cd04692">
    <property type="entry name" value="NUDIX_Hydrolase"/>
    <property type="match status" value="1"/>
</dbReference>